<accession>A0A7R9CZ89</accession>
<organism evidence="5">
    <name type="scientific">Timema cristinae</name>
    <name type="common">Walking stick</name>
    <dbReference type="NCBI Taxonomy" id="61476"/>
    <lineage>
        <taxon>Eukaryota</taxon>
        <taxon>Metazoa</taxon>
        <taxon>Ecdysozoa</taxon>
        <taxon>Arthropoda</taxon>
        <taxon>Hexapoda</taxon>
        <taxon>Insecta</taxon>
        <taxon>Pterygota</taxon>
        <taxon>Neoptera</taxon>
        <taxon>Polyneoptera</taxon>
        <taxon>Phasmatodea</taxon>
        <taxon>Timematodea</taxon>
        <taxon>Timematoidea</taxon>
        <taxon>Timematidae</taxon>
        <taxon>Timema</taxon>
    </lineage>
</organism>
<gene>
    <name evidence="5" type="ORF">TCEB3V08_LOCUS7393</name>
</gene>
<dbReference type="AlphaFoldDB" id="A0A7R9CZ89"/>
<dbReference type="PANTHER" id="PTHR19845:SF0">
    <property type="entry name" value="KATANIN P80 WD40 REPEAT-CONTAINING SUBUNIT B1"/>
    <property type="match status" value="1"/>
</dbReference>
<dbReference type="GO" id="GO:0007019">
    <property type="term" value="P:microtubule depolymerization"/>
    <property type="evidence" value="ECO:0007669"/>
    <property type="project" value="TreeGrafter"/>
</dbReference>
<dbReference type="GO" id="GO:0008352">
    <property type="term" value="C:katanin complex"/>
    <property type="evidence" value="ECO:0007669"/>
    <property type="project" value="TreeGrafter"/>
</dbReference>
<evidence type="ECO:0000313" key="5">
    <source>
        <dbReference type="EMBL" id="CAD7404215.1"/>
    </source>
</evidence>
<feature type="domain" description="Katanin p80 subunit C-terminal" evidence="4">
    <location>
        <begin position="120"/>
        <end position="197"/>
    </location>
</feature>
<name>A0A7R9CZ89_TIMCR</name>
<comment type="subcellular location">
    <subcellularLocation>
        <location evidence="1">Cytoplasm</location>
        <location evidence="1">Cytoskeleton</location>
    </subcellularLocation>
</comment>
<sequence>MSKLILPFAIHLQPPLDMSLRKRRKKTMKFVISSGGDELLEEKPFPSWKGVRKRSFGSFVRLRGGPIIKLCIYIVQKVEQRETHSPSAWLIPPPPTDNPFARPPGPVPRDSFTLDRQLPARYMTVGCNALRLILRNFAPVIKTNVQAPPGGVDISREERYNKCVKCYQSMMTVRAFLLKRQTLQGKLGHAFREMLILMESHLD</sequence>
<dbReference type="Pfam" id="PF13925">
    <property type="entry name" value="Katanin_con80"/>
    <property type="match status" value="1"/>
</dbReference>
<keyword evidence="3" id="KW-0206">Cytoskeleton</keyword>
<dbReference type="InterPro" id="IPR028021">
    <property type="entry name" value="Katanin_C-terminal"/>
</dbReference>
<evidence type="ECO:0000256" key="3">
    <source>
        <dbReference type="ARBA" id="ARBA00023212"/>
    </source>
</evidence>
<evidence type="ECO:0000259" key="4">
    <source>
        <dbReference type="Pfam" id="PF13925"/>
    </source>
</evidence>
<dbReference type="PANTHER" id="PTHR19845">
    <property type="entry name" value="KATANIN P80 SUBUNIT"/>
    <property type="match status" value="1"/>
</dbReference>
<dbReference type="EMBL" id="OC319090">
    <property type="protein sequence ID" value="CAD7404215.1"/>
    <property type="molecule type" value="Genomic_DNA"/>
</dbReference>
<protein>
    <recommendedName>
        <fullName evidence="4">Katanin p80 subunit C-terminal domain-containing protein</fullName>
    </recommendedName>
</protein>
<reference evidence="5" key="1">
    <citation type="submission" date="2020-11" db="EMBL/GenBank/DDBJ databases">
        <authorList>
            <person name="Tran Van P."/>
        </authorList>
    </citation>
    <scope>NUCLEOTIDE SEQUENCE</scope>
</reference>
<proteinExistence type="predicted"/>
<evidence type="ECO:0000256" key="2">
    <source>
        <dbReference type="ARBA" id="ARBA00022490"/>
    </source>
</evidence>
<keyword evidence="2" id="KW-0963">Cytoplasm</keyword>
<evidence type="ECO:0000256" key="1">
    <source>
        <dbReference type="ARBA" id="ARBA00004245"/>
    </source>
</evidence>
<dbReference type="GO" id="GO:0008017">
    <property type="term" value="F:microtubule binding"/>
    <property type="evidence" value="ECO:0007669"/>
    <property type="project" value="InterPro"/>
</dbReference>